<sequence>MKKVKNNTKKDLIIGGVAIAVLVLMLGISQVKAEISIMDRLLQIAGNVWGNRLPVPEAGEVSFGAFPGPDIYADISIHGTLQQGGGCWATTTAGSVSGTNADLVLTEKNMLDYNCFEMTFSTASSTVTLPATSTMASMLKDKGDVREWYFHNVTTTAGLTLTIAAGSGIDLIGVTTADDVIDETEYARLTCWRNASVSAATDVTCIVSELLAVD</sequence>
<gene>
    <name evidence="1" type="ORF">TM448B01816_0003</name>
</gene>
<organism evidence="1">
    <name type="scientific">viral metagenome</name>
    <dbReference type="NCBI Taxonomy" id="1070528"/>
    <lineage>
        <taxon>unclassified sequences</taxon>
        <taxon>metagenomes</taxon>
        <taxon>organismal metagenomes</taxon>
    </lineage>
</organism>
<reference evidence="1" key="1">
    <citation type="submission" date="2020-03" db="EMBL/GenBank/DDBJ databases">
        <title>The deep terrestrial virosphere.</title>
        <authorList>
            <person name="Holmfeldt K."/>
            <person name="Nilsson E."/>
            <person name="Simone D."/>
            <person name="Lopez-Fernandez M."/>
            <person name="Wu X."/>
            <person name="de Brujin I."/>
            <person name="Lundin D."/>
            <person name="Andersson A."/>
            <person name="Bertilsson S."/>
            <person name="Dopson M."/>
        </authorList>
    </citation>
    <scope>NUCLEOTIDE SEQUENCE</scope>
    <source>
        <strain evidence="1">TM448B01816</strain>
    </source>
</reference>
<accession>A0A6M3XQM3</accession>
<name>A0A6M3XQM3_9ZZZZ</name>
<dbReference type="AlphaFoldDB" id="A0A6M3XQM3"/>
<dbReference type="EMBL" id="MT144827">
    <property type="protein sequence ID" value="QJI00080.1"/>
    <property type="molecule type" value="Genomic_DNA"/>
</dbReference>
<protein>
    <submittedName>
        <fullName evidence="1">Uncharacterized protein</fullName>
    </submittedName>
</protein>
<proteinExistence type="predicted"/>
<evidence type="ECO:0000313" key="1">
    <source>
        <dbReference type="EMBL" id="QJI00080.1"/>
    </source>
</evidence>